<organism evidence="1">
    <name type="scientific">Proteus mirabilis</name>
    <dbReference type="NCBI Taxonomy" id="584"/>
    <lineage>
        <taxon>Bacteria</taxon>
        <taxon>Pseudomonadati</taxon>
        <taxon>Pseudomonadota</taxon>
        <taxon>Gammaproteobacteria</taxon>
        <taxon>Enterobacterales</taxon>
        <taxon>Morganellaceae</taxon>
        <taxon>Proteus</taxon>
    </lineage>
</organism>
<name>A0A1L5JN81_PROMI</name>
<accession>A0A1L5JN81</accession>
<protein>
    <submittedName>
        <fullName evidence="1">Uncharacterized protein</fullName>
    </submittedName>
</protein>
<sequence length="53" mass="6079">MMVPLSLIAVAEYWESRGFRYFCSSSMTNCLNLAVRLLFVFDLNATSQLRLSL</sequence>
<evidence type="ECO:0000313" key="1">
    <source>
        <dbReference type="EMBL" id="APO16923.1"/>
    </source>
</evidence>
<dbReference type="EMBL" id="KX243406">
    <property type="protein sequence ID" value="APO16923.1"/>
    <property type="molecule type" value="Genomic_DNA"/>
</dbReference>
<reference evidence="1" key="1">
    <citation type="journal article" date="2016" name="Sci. Rep.">
        <title>SXT/R391 integrative and conjugative elements in Proteus species reveal abundant genetic diversity and multidrug resistance.</title>
        <authorList>
            <person name="Li X."/>
            <person name="Du Y."/>
            <person name="Du P."/>
            <person name="Dai H."/>
            <person name="Fang Y."/>
            <person name="Li Z."/>
            <person name="Lv N."/>
            <person name="Zhu B."/>
            <person name="Kan B."/>
            <person name="Wang D."/>
        </authorList>
    </citation>
    <scope>NUCLEOTIDE SEQUENCE</scope>
    <source>
        <strain evidence="1">09MAS2410</strain>
    </source>
</reference>
<dbReference type="AlphaFoldDB" id="A0A1L5JN81"/>
<proteinExistence type="predicted"/>